<keyword evidence="5" id="KW-0472">Membrane</keyword>
<proteinExistence type="inferred from homology"/>
<dbReference type="InterPro" id="IPR017452">
    <property type="entry name" value="GPCR_Rhodpsn_7TM"/>
</dbReference>
<dbReference type="Proteomes" id="UP000694850">
    <property type="component" value="Unplaced"/>
</dbReference>
<dbReference type="GeneID" id="103207000"/>
<dbReference type="SUPFAM" id="SSF81321">
    <property type="entry name" value="Family A G protein-coupled receptor-like"/>
    <property type="match status" value="1"/>
</dbReference>
<sequence length="385" mass="42427">MESQNLSLWAPLPSFPPFSSFPPSFSPSTFATVLESQVESCSLDHSPTLDAFLAPMLGVEFALGLVGNGLAFFIFCFHTQPWTSNVVFLVCLVIADLLLVINLPLRVDYYLLQEKWRFGTSVCQINLFMISTNRTASVVFLTAIALNRYLKVVQPHHVLSQASVGAAAWVAGGLWGGILLLNGHLLLPMNSSSTCLSYQLGTDSSPLQHWHEALFMLKFFLTLVLILFAVVSMWRTIRRRGLGGQAGPRRAMHVLAVVVAVYTICFLPSIIFGIMTVVAFQLHACRTFNTCSQLFHGSLAFTYLNSVLDPVLYCFSSPSFLRQTQALLGLTSCWRGSFNKKYPPSARCPQATRKAEATLKMKAWGSAAGKQWPGHSPDCGQHNVP</sequence>
<reference evidence="10" key="1">
    <citation type="submission" date="2025-08" db="UniProtKB">
        <authorList>
            <consortium name="RefSeq"/>
        </authorList>
    </citation>
    <scope>IDENTIFICATION</scope>
</reference>
<gene>
    <name evidence="10" type="primary">OXER1</name>
</gene>
<dbReference type="OrthoDB" id="10055255at2759"/>
<dbReference type="PANTHER" id="PTHR46048:SF1">
    <property type="entry name" value="OXOEICOSANOID RECEPTOR 1"/>
    <property type="match status" value="1"/>
</dbReference>
<comment type="similarity">
    <text evidence="8">Belongs to the G-protein coupled receptor 1 family.</text>
</comment>
<keyword evidence="6 8" id="KW-0675">Receptor</keyword>
<name>A0A8B7ART5_ORYAF</name>
<dbReference type="Pfam" id="PF00001">
    <property type="entry name" value="7tm_1"/>
    <property type="match status" value="1"/>
</dbReference>
<dbReference type="RefSeq" id="XP_007950720.2">
    <property type="nucleotide sequence ID" value="XM_007952529.2"/>
</dbReference>
<keyword evidence="2 8" id="KW-0812">Transmembrane</keyword>
<keyword evidence="9" id="KW-1185">Reference proteome</keyword>
<evidence type="ECO:0000313" key="9">
    <source>
        <dbReference type="Proteomes" id="UP000694850"/>
    </source>
</evidence>
<evidence type="ECO:0000256" key="8">
    <source>
        <dbReference type="RuleBase" id="RU000688"/>
    </source>
</evidence>
<dbReference type="CTD" id="165140"/>
<dbReference type="InterPro" id="IPR000276">
    <property type="entry name" value="GPCR_Rhodpsn"/>
</dbReference>
<dbReference type="GO" id="GO:0004930">
    <property type="term" value="F:G protein-coupled receptor activity"/>
    <property type="evidence" value="ECO:0007669"/>
    <property type="project" value="UniProtKB-KW"/>
</dbReference>
<evidence type="ECO:0000256" key="6">
    <source>
        <dbReference type="ARBA" id="ARBA00023170"/>
    </source>
</evidence>
<dbReference type="PROSITE" id="PS00237">
    <property type="entry name" value="G_PROTEIN_RECEP_F1_1"/>
    <property type="match status" value="1"/>
</dbReference>
<evidence type="ECO:0000256" key="7">
    <source>
        <dbReference type="ARBA" id="ARBA00023224"/>
    </source>
</evidence>
<comment type="subcellular location">
    <subcellularLocation>
        <location evidence="1">Membrane</location>
        <topology evidence="1">Multi-pass membrane protein</topology>
    </subcellularLocation>
</comment>
<dbReference type="PANTHER" id="PTHR46048">
    <property type="entry name" value="HYDROXYCARBOXYLIC ACID RECEPTOR 2"/>
    <property type="match status" value="1"/>
</dbReference>
<evidence type="ECO:0000256" key="2">
    <source>
        <dbReference type="ARBA" id="ARBA00022692"/>
    </source>
</evidence>
<accession>A0A8B7ART5</accession>
<dbReference type="Gene3D" id="1.20.1070.10">
    <property type="entry name" value="Rhodopsin 7-helix transmembrane proteins"/>
    <property type="match status" value="1"/>
</dbReference>
<dbReference type="GO" id="GO:0005886">
    <property type="term" value="C:plasma membrane"/>
    <property type="evidence" value="ECO:0007669"/>
    <property type="project" value="TreeGrafter"/>
</dbReference>
<keyword evidence="3" id="KW-1133">Transmembrane helix</keyword>
<evidence type="ECO:0000256" key="1">
    <source>
        <dbReference type="ARBA" id="ARBA00004141"/>
    </source>
</evidence>
<evidence type="ECO:0000256" key="3">
    <source>
        <dbReference type="ARBA" id="ARBA00022989"/>
    </source>
</evidence>
<dbReference type="PROSITE" id="PS50262">
    <property type="entry name" value="G_PROTEIN_RECEP_F1_2"/>
    <property type="match status" value="1"/>
</dbReference>
<evidence type="ECO:0000256" key="5">
    <source>
        <dbReference type="ARBA" id="ARBA00023136"/>
    </source>
</evidence>
<keyword evidence="7 8" id="KW-0807">Transducer</keyword>
<dbReference type="AlphaFoldDB" id="A0A8B7ART5"/>
<keyword evidence="4 8" id="KW-0297">G-protein coupled receptor</keyword>
<protein>
    <submittedName>
        <fullName evidence="10">Oxoeicosanoid receptor 1</fullName>
    </submittedName>
</protein>
<evidence type="ECO:0000313" key="10">
    <source>
        <dbReference type="RefSeq" id="XP_007950720.2"/>
    </source>
</evidence>
<evidence type="ECO:0000256" key="4">
    <source>
        <dbReference type="ARBA" id="ARBA00023040"/>
    </source>
</evidence>
<organism evidence="9 10">
    <name type="scientific">Orycteropus afer afer</name>
    <dbReference type="NCBI Taxonomy" id="1230840"/>
    <lineage>
        <taxon>Eukaryota</taxon>
        <taxon>Metazoa</taxon>
        <taxon>Chordata</taxon>
        <taxon>Craniata</taxon>
        <taxon>Vertebrata</taxon>
        <taxon>Euteleostomi</taxon>
        <taxon>Mammalia</taxon>
        <taxon>Eutheria</taxon>
        <taxon>Afrotheria</taxon>
        <taxon>Tubulidentata</taxon>
        <taxon>Orycteropodidae</taxon>
        <taxon>Orycteropus</taxon>
    </lineage>
</organism>
<dbReference type="PRINTS" id="PR00237">
    <property type="entry name" value="GPCRRHODOPSN"/>
</dbReference>
<dbReference type="InterPro" id="IPR051893">
    <property type="entry name" value="HCARs"/>
</dbReference>